<gene>
    <name evidence="2" type="ORF">ACH4WX_16710</name>
</gene>
<sequence>MSDKSPRGGATKKSGKTLKEKRAEKKAKAVAKSDVESTFDPKRR</sequence>
<keyword evidence="3" id="KW-1185">Reference proteome</keyword>
<dbReference type="RefSeq" id="WP_086007740.1">
    <property type="nucleotide sequence ID" value="NZ_JARWNW010000264.1"/>
</dbReference>
<evidence type="ECO:0000256" key="1">
    <source>
        <dbReference type="SAM" id="MobiDB-lite"/>
    </source>
</evidence>
<reference evidence="2 3" key="1">
    <citation type="submission" date="2024-10" db="EMBL/GenBank/DDBJ databases">
        <title>The Natural Products Discovery Center: Release of the First 8490 Sequenced Strains for Exploring Actinobacteria Biosynthetic Diversity.</title>
        <authorList>
            <person name="Kalkreuter E."/>
            <person name="Kautsar S.A."/>
            <person name="Yang D."/>
            <person name="Bader C.D."/>
            <person name="Teijaro C.N."/>
            <person name="Fluegel L."/>
            <person name="Davis C.M."/>
            <person name="Simpson J.R."/>
            <person name="Lauterbach L."/>
            <person name="Steele A.D."/>
            <person name="Gui C."/>
            <person name="Meng S."/>
            <person name="Li G."/>
            <person name="Viehrig K."/>
            <person name="Ye F."/>
            <person name="Su P."/>
            <person name="Kiefer A.F."/>
            <person name="Nichols A."/>
            <person name="Cepeda A.J."/>
            <person name="Yan W."/>
            <person name="Fan B."/>
            <person name="Jiang Y."/>
            <person name="Adhikari A."/>
            <person name="Zheng C.-J."/>
            <person name="Schuster L."/>
            <person name="Cowan T.M."/>
            <person name="Smanski M.J."/>
            <person name="Chevrette M.G."/>
            <person name="De Carvalho L.P.S."/>
            <person name="Shen B."/>
        </authorList>
    </citation>
    <scope>NUCLEOTIDE SEQUENCE [LARGE SCALE GENOMIC DNA]</scope>
    <source>
        <strain evidence="2 3">NPDC020568</strain>
    </source>
</reference>
<evidence type="ECO:0000313" key="3">
    <source>
        <dbReference type="Proteomes" id="UP001611263"/>
    </source>
</evidence>
<comment type="caution">
    <text evidence="2">The sequence shown here is derived from an EMBL/GenBank/DDBJ whole genome shotgun (WGS) entry which is preliminary data.</text>
</comment>
<protein>
    <submittedName>
        <fullName evidence="2">Uncharacterized protein</fullName>
    </submittedName>
</protein>
<organism evidence="2 3">
    <name type="scientific">Nocardia carnea</name>
    <dbReference type="NCBI Taxonomy" id="37328"/>
    <lineage>
        <taxon>Bacteria</taxon>
        <taxon>Bacillati</taxon>
        <taxon>Actinomycetota</taxon>
        <taxon>Actinomycetes</taxon>
        <taxon>Mycobacteriales</taxon>
        <taxon>Nocardiaceae</taxon>
        <taxon>Nocardia</taxon>
    </lineage>
</organism>
<accession>A0ABW7TMV8</accession>
<dbReference type="EMBL" id="JBIRUQ010000003">
    <property type="protein sequence ID" value="MFI1462359.1"/>
    <property type="molecule type" value="Genomic_DNA"/>
</dbReference>
<feature type="region of interest" description="Disordered" evidence="1">
    <location>
        <begin position="1"/>
        <end position="44"/>
    </location>
</feature>
<feature type="compositionally biased region" description="Basic and acidic residues" evidence="1">
    <location>
        <begin position="17"/>
        <end position="44"/>
    </location>
</feature>
<dbReference type="Proteomes" id="UP001611263">
    <property type="component" value="Unassembled WGS sequence"/>
</dbReference>
<dbReference type="GeneID" id="93509735"/>
<proteinExistence type="predicted"/>
<evidence type="ECO:0000313" key="2">
    <source>
        <dbReference type="EMBL" id="MFI1462359.1"/>
    </source>
</evidence>
<name>A0ABW7TMV8_9NOCA</name>